<name>A0A371GAD5_MUCPR</name>
<feature type="non-terminal residue" evidence="2">
    <location>
        <position position="1"/>
    </location>
</feature>
<dbReference type="AlphaFoldDB" id="A0A371GAD5"/>
<dbReference type="InterPro" id="IPR043502">
    <property type="entry name" value="DNA/RNA_pol_sf"/>
</dbReference>
<proteinExistence type="predicted"/>
<dbReference type="Proteomes" id="UP000257109">
    <property type="component" value="Unassembled WGS sequence"/>
</dbReference>
<reference evidence="2" key="1">
    <citation type="submission" date="2018-05" db="EMBL/GenBank/DDBJ databases">
        <title>Draft genome of Mucuna pruriens seed.</title>
        <authorList>
            <person name="Nnadi N.E."/>
            <person name="Vos R."/>
            <person name="Hasami M.H."/>
            <person name="Devisetty U.K."/>
            <person name="Aguiy J.C."/>
        </authorList>
    </citation>
    <scope>NUCLEOTIDE SEQUENCE [LARGE SCALE GENOMIC DNA]</scope>
    <source>
        <strain evidence="2">JCA_2017</strain>
    </source>
</reference>
<protein>
    <submittedName>
        <fullName evidence="2">Uncharacterized protein</fullName>
    </submittedName>
</protein>
<dbReference type="EMBL" id="QJKJ01006209">
    <property type="protein sequence ID" value="RDX87527.1"/>
    <property type="molecule type" value="Genomic_DNA"/>
</dbReference>
<evidence type="ECO:0000313" key="3">
    <source>
        <dbReference type="Proteomes" id="UP000257109"/>
    </source>
</evidence>
<dbReference type="Gene3D" id="3.30.70.270">
    <property type="match status" value="1"/>
</dbReference>
<dbReference type="PANTHER" id="PTHR24559">
    <property type="entry name" value="TRANSPOSON TY3-I GAG-POL POLYPROTEIN"/>
    <property type="match status" value="1"/>
</dbReference>
<dbReference type="Gene3D" id="3.10.10.10">
    <property type="entry name" value="HIV Type 1 Reverse Transcriptase, subunit A, domain 1"/>
    <property type="match status" value="1"/>
</dbReference>
<keyword evidence="3" id="KW-1185">Reference proteome</keyword>
<dbReference type="OrthoDB" id="420169at2759"/>
<comment type="caution">
    <text evidence="2">The sequence shown here is derived from an EMBL/GenBank/DDBJ whole genome shotgun (WGS) entry which is preliminary data.</text>
</comment>
<evidence type="ECO:0000313" key="2">
    <source>
        <dbReference type="EMBL" id="RDX87527.1"/>
    </source>
</evidence>
<feature type="compositionally biased region" description="Polar residues" evidence="1">
    <location>
        <begin position="173"/>
        <end position="187"/>
    </location>
</feature>
<feature type="region of interest" description="Disordered" evidence="1">
    <location>
        <begin position="160"/>
        <end position="194"/>
    </location>
</feature>
<dbReference type="SUPFAM" id="SSF56672">
    <property type="entry name" value="DNA/RNA polymerases"/>
    <property type="match status" value="1"/>
</dbReference>
<evidence type="ECO:0000256" key="1">
    <source>
        <dbReference type="SAM" id="MobiDB-lite"/>
    </source>
</evidence>
<dbReference type="STRING" id="157652.A0A371GAD5"/>
<gene>
    <name evidence="2" type="ORF">CR513_30992</name>
</gene>
<dbReference type="InterPro" id="IPR053134">
    <property type="entry name" value="RNA-dir_DNA_polymerase"/>
</dbReference>
<organism evidence="2 3">
    <name type="scientific">Mucuna pruriens</name>
    <name type="common">Velvet bean</name>
    <name type="synonym">Dolichos pruriens</name>
    <dbReference type="NCBI Taxonomy" id="157652"/>
    <lineage>
        <taxon>Eukaryota</taxon>
        <taxon>Viridiplantae</taxon>
        <taxon>Streptophyta</taxon>
        <taxon>Embryophyta</taxon>
        <taxon>Tracheophyta</taxon>
        <taxon>Spermatophyta</taxon>
        <taxon>Magnoliopsida</taxon>
        <taxon>eudicotyledons</taxon>
        <taxon>Gunneridae</taxon>
        <taxon>Pentapetalae</taxon>
        <taxon>rosids</taxon>
        <taxon>fabids</taxon>
        <taxon>Fabales</taxon>
        <taxon>Fabaceae</taxon>
        <taxon>Papilionoideae</taxon>
        <taxon>50 kb inversion clade</taxon>
        <taxon>NPAAA clade</taxon>
        <taxon>indigoferoid/millettioid clade</taxon>
        <taxon>Phaseoleae</taxon>
        <taxon>Mucuna</taxon>
    </lineage>
</organism>
<dbReference type="InterPro" id="IPR043128">
    <property type="entry name" value="Rev_trsase/Diguanyl_cyclase"/>
</dbReference>
<dbReference type="PANTHER" id="PTHR24559:SF437">
    <property type="entry name" value="RNA-DIRECTED DNA POLYMERASE HOMOLOG"/>
    <property type="match status" value="1"/>
</dbReference>
<sequence>MLLEKKELLYLLPTNIWLTKMLESFPKHFLEEIPHRLPLINWIEHQIDFTLHTDLILRKARKFNNRWESKNPCCARDPSAQEGRILEDIYHQICMRDGDEWKTAFKTEFGLYEWLIMPFGLMNAPNNVLKTHELCFEKSHWMMKVLFCKSKEKTKIMSKIARKSSRLDKANSIGPTSKQSRLPSKTGSIPALEG</sequence>
<accession>A0A371GAD5</accession>